<dbReference type="RefSeq" id="WP_062375462.1">
    <property type="nucleotide sequence ID" value="NZ_LNCD01000139.1"/>
</dbReference>
<keyword evidence="5" id="KW-1185">Reference proteome</keyword>
<organism evidence="4 5">
    <name type="scientific">Rhizobium altiplani</name>
    <dbReference type="NCBI Taxonomy" id="1864509"/>
    <lineage>
        <taxon>Bacteria</taxon>
        <taxon>Pseudomonadati</taxon>
        <taxon>Pseudomonadota</taxon>
        <taxon>Alphaproteobacteria</taxon>
        <taxon>Hyphomicrobiales</taxon>
        <taxon>Rhizobiaceae</taxon>
        <taxon>Rhizobium/Agrobacterium group</taxon>
        <taxon>Rhizobium</taxon>
    </lineage>
</organism>
<dbReference type="Pfam" id="PF00106">
    <property type="entry name" value="adh_short"/>
    <property type="match status" value="1"/>
</dbReference>
<dbReference type="Gene3D" id="3.40.50.720">
    <property type="entry name" value="NAD(P)-binding Rossmann-like Domain"/>
    <property type="match status" value="1"/>
</dbReference>
<comment type="similarity">
    <text evidence="1">Belongs to the short-chain dehydrogenases/reductases (SDR) family.</text>
</comment>
<dbReference type="AlphaFoldDB" id="A0A109J3H9"/>
<dbReference type="PANTHER" id="PTHR24320">
    <property type="entry name" value="RETINOL DEHYDROGENASE"/>
    <property type="match status" value="1"/>
</dbReference>
<evidence type="ECO:0000313" key="4">
    <source>
        <dbReference type="EMBL" id="KWV41648.1"/>
    </source>
</evidence>
<proteinExistence type="inferred from homology"/>
<dbReference type="PRINTS" id="PR00081">
    <property type="entry name" value="GDHRDH"/>
</dbReference>
<comment type="caution">
    <text evidence="4">The sequence shown here is derived from an EMBL/GenBank/DDBJ whole genome shotgun (WGS) entry which is preliminary data.</text>
</comment>
<dbReference type="EMBL" id="LNCD01000139">
    <property type="protein sequence ID" value="KWV41648.1"/>
    <property type="molecule type" value="Genomic_DNA"/>
</dbReference>
<evidence type="ECO:0000256" key="3">
    <source>
        <dbReference type="ARBA" id="ARBA00071493"/>
    </source>
</evidence>
<dbReference type="FunFam" id="3.40.50.720:FF:000594">
    <property type="entry name" value="Short-chain oxidoreductase"/>
    <property type="match status" value="1"/>
</dbReference>
<accession>A0A109J3H9</accession>
<dbReference type="OrthoDB" id="109589at2"/>
<evidence type="ECO:0000313" key="5">
    <source>
        <dbReference type="Proteomes" id="UP000068164"/>
    </source>
</evidence>
<reference evidence="4 5" key="1">
    <citation type="submission" date="2015-11" db="EMBL/GenBank/DDBJ databases">
        <title>Draft Genome Sequence of the Strain BR 10423 (Rhizobium sp.) isolated from nodules of Mimosa pudica.</title>
        <authorList>
            <person name="Barauna A.C."/>
            <person name="Zilli J.E."/>
            <person name="Simoes-Araujo J.L."/>
            <person name="Reis V.M."/>
            <person name="James E.K."/>
            <person name="Reis F.B.Jr."/>
            <person name="Rouws L.F."/>
            <person name="Passos S.R."/>
            <person name="Gois S.R."/>
        </authorList>
    </citation>
    <scope>NUCLEOTIDE SEQUENCE [LARGE SCALE GENOMIC DNA]</scope>
    <source>
        <strain evidence="4 5">BR10423</strain>
    </source>
</reference>
<dbReference type="InterPro" id="IPR002347">
    <property type="entry name" value="SDR_fam"/>
</dbReference>
<name>A0A109J3H9_9HYPH</name>
<evidence type="ECO:0000256" key="2">
    <source>
        <dbReference type="ARBA" id="ARBA00023002"/>
    </source>
</evidence>
<dbReference type="SUPFAM" id="SSF51735">
    <property type="entry name" value="NAD(P)-binding Rossmann-fold domains"/>
    <property type="match status" value="1"/>
</dbReference>
<gene>
    <name evidence="4" type="ORF">AS026_23035</name>
</gene>
<keyword evidence="2" id="KW-0560">Oxidoreductase</keyword>
<dbReference type="InterPro" id="IPR036291">
    <property type="entry name" value="NAD(P)-bd_dom_sf"/>
</dbReference>
<dbReference type="Proteomes" id="UP000068164">
    <property type="component" value="Unassembled WGS sequence"/>
</dbReference>
<evidence type="ECO:0000256" key="1">
    <source>
        <dbReference type="ARBA" id="ARBA00006484"/>
    </source>
</evidence>
<dbReference type="PANTHER" id="PTHR24320:SF148">
    <property type="entry name" value="NAD(P)-BINDING ROSSMANN-FOLD SUPERFAMILY PROTEIN"/>
    <property type="match status" value="1"/>
</dbReference>
<dbReference type="GO" id="GO:0016491">
    <property type="term" value="F:oxidoreductase activity"/>
    <property type="evidence" value="ECO:0007669"/>
    <property type="project" value="UniProtKB-KW"/>
</dbReference>
<sequence length="334" mass="35945">MPTTQTPLGSGFHASSTTLDIIAGIDLTGKLVIVTGGYAGLGLEAARTLASAGARVIVPARDVDRARRAIAEIGGGIEVRPMDLTDPASIDAFSCDIVRSGLPLHILLNSAGIMALPELSRDSRGNELQFSTNHLGHFQLTLRLWPALVRARGARVVSVSSMGHRFSDIVWDDFNFERRPYDGWSAYGQSKTANILFAVELDRRGRDFGIRAFSLHPGGIVTGLAKHISTERLKEMGNLDEKGVPVIDPDRDMKSIPQGAATHVWCAVSPQLAGLGGVFCANSDIALLEDGSIVTSLDGRDRRTSKVAPYAVDPASAERLWMMSERETDTQLSI</sequence>
<protein>
    <recommendedName>
        <fullName evidence="3">Probable oxidoreductase</fullName>
    </recommendedName>
</protein>